<dbReference type="InterPro" id="IPR058891">
    <property type="entry name" value="CPPA"/>
</dbReference>
<organism evidence="2 3">
    <name type="scientific">Advenella incenata</name>
    <dbReference type="NCBI Taxonomy" id="267800"/>
    <lineage>
        <taxon>Bacteria</taxon>
        <taxon>Pseudomonadati</taxon>
        <taxon>Pseudomonadota</taxon>
        <taxon>Betaproteobacteria</taxon>
        <taxon>Burkholderiales</taxon>
        <taxon>Alcaligenaceae</taxon>
    </lineage>
</organism>
<reference evidence="2 3" key="1">
    <citation type="submission" date="2019-02" db="EMBL/GenBank/DDBJ databases">
        <title>Genomic Encyclopedia of Type Strains, Phase IV (KMG-IV): sequencing the most valuable type-strain genomes for metagenomic binning, comparative biology and taxonomic classification.</title>
        <authorList>
            <person name="Goeker M."/>
        </authorList>
    </citation>
    <scope>NUCLEOTIDE SEQUENCE [LARGE SCALE GENOMIC DNA]</scope>
    <source>
        <strain evidence="2 3">DSM 23814</strain>
    </source>
</reference>
<comment type="caution">
    <text evidence="2">The sequence shown here is derived from an EMBL/GenBank/DDBJ whole genome shotgun (WGS) entry which is preliminary data.</text>
</comment>
<dbReference type="Proteomes" id="UP000293398">
    <property type="component" value="Unassembled WGS sequence"/>
</dbReference>
<evidence type="ECO:0000313" key="2">
    <source>
        <dbReference type="EMBL" id="RZT91153.1"/>
    </source>
</evidence>
<name>A0A4Q7V774_9BURK</name>
<dbReference type="OrthoDB" id="8965940at2"/>
<feature type="region of interest" description="Disordered" evidence="1">
    <location>
        <begin position="1"/>
        <end position="26"/>
    </location>
</feature>
<dbReference type="AlphaFoldDB" id="A0A4Q7V774"/>
<evidence type="ECO:0000256" key="1">
    <source>
        <dbReference type="SAM" id="MobiDB-lite"/>
    </source>
</evidence>
<protein>
    <submittedName>
        <fullName evidence="2">Uncharacterized protein</fullName>
    </submittedName>
</protein>
<proteinExistence type="predicted"/>
<evidence type="ECO:0000313" key="3">
    <source>
        <dbReference type="Proteomes" id="UP000293398"/>
    </source>
</evidence>
<dbReference type="RefSeq" id="WP_130305262.1">
    <property type="nucleotide sequence ID" value="NZ_SHKO01000006.1"/>
</dbReference>
<feature type="compositionally biased region" description="Polar residues" evidence="1">
    <location>
        <begin position="10"/>
        <end position="24"/>
    </location>
</feature>
<accession>A0A4Q7V774</accession>
<dbReference type="Pfam" id="PF25860">
    <property type="entry name" value="CPPA"/>
    <property type="match status" value="1"/>
</dbReference>
<keyword evidence="3" id="KW-1185">Reference proteome</keyword>
<gene>
    <name evidence="2" type="ORF">EV681_4506</name>
</gene>
<sequence length="102" mass="11112">MDDANKNFGAGSSQAQNSGTQQSDELLLLNERDEKIHAWLTSATTPGQIQAAIAKLNGKKPYISNICKILKIDPPADIFVTPKTEVHKKVAEIRAILNKGNK</sequence>
<dbReference type="EMBL" id="SHKO01000006">
    <property type="protein sequence ID" value="RZT91153.1"/>
    <property type="molecule type" value="Genomic_DNA"/>
</dbReference>